<dbReference type="Proteomes" id="UP001491310">
    <property type="component" value="Unassembled WGS sequence"/>
</dbReference>
<evidence type="ECO:0000256" key="1">
    <source>
        <dbReference type="ARBA" id="ARBA00004123"/>
    </source>
</evidence>
<accession>A0ABR2YDR7</accession>
<gene>
    <name evidence="3" type="ORF">WJX75_009154</name>
</gene>
<dbReference type="Pfam" id="PF05615">
    <property type="entry name" value="THOC7"/>
    <property type="match status" value="1"/>
</dbReference>
<evidence type="ECO:0000313" key="4">
    <source>
        <dbReference type="Proteomes" id="UP001491310"/>
    </source>
</evidence>
<dbReference type="InterPro" id="IPR008501">
    <property type="entry name" value="THOC7/Mft1"/>
</dbReference>
<keyword evidence="4" id="KW-1185">Reference proteome</keyword>
<keyword evidence="2" id="KW-0539">Nucleus</keyword>
<dbReference type="EMBL" id="JALJOT010000015">
    <property type="protein sequence ID" value="KAK9902870.1"/>
    <property type="molecule type" value="Genomic_DNA"/>
</dbReference>
<sequence>MENELIIRHRLLTGTSTTRGEPPLKKLALALIAFSKNIPAAQQEKQHRNLCSEIANIEFLARRQVAVQAACAREAQRYGEKRAEVHDAIRSAEADIEAAKAALLAAQVVRQHEEQYEAKKQDIVQVMGRVATAAEAQKVMGEVSSIQADSLQADDTLTLGRRKQFAALLHSLEMLQAAMDQEGGCPPAPLPHA</sequence>
<protein>
    <submittedName>
        <fullName evidence="3">Uncharacterized protein</fullName>
    </submittedName>
</protein>
<proteinExistence type="predicted"/>
<reference evidence="3 4" key="1">
    <citation type="journal article" date="2024" name="Nat. Commun.">
        <title>Phylogenomics reveals the evolutionary origins of lichenization in chlorophyte algae.</title>
        <authorList>
            <person name="Puginier C."/>
            <person name="Libourel C."/>
            <person name="Otte J."/>
            <person name="Skaloud P."/>
            <person name="Haon M."/>
            <person name="Grisel S."/>
            <person name="Petersen M."/>
            <person name="Berrin J.G."/>
            <person name="Delaux P.M."/>
            <person name="Dal Grande F."/>
            <person name="Keller J."/>
        </authorList>
    </citation>
    <scope>NUCLEOTIDE SEQUENCE [LARGE SCALE GENOMIC DNA]</scope>
    <source>
        <strain evidence="3 4">SAG 216-7</strain>
    </source>
</reference>
<name>A0ABR2YDR7_9CHLO</name>
<comment type="subcellular location">
    <subcellularLocation>
        <location evidence="1">Nucleus</location>
    </subcellularLocation>
</comment>
<comment type="caution">
    <text evidence="3">The sequence shown here is derived from an EMBL/GenBank/DDBJ whole genome shotgun (WGS) entry which is preliminary data.</text>
</comment>
<evidence type="ECO:0000313" key="3">
    <source>
        <dbReference type="EMBL" id="KAK9902870.1"/>
    </source>
</evidence>
<evidence type="ECO:0000256" key="2">
    <source>
        <dbReference type="ARBA" id="ARBA00023242"/>
    </source>
</evidence>
<organism evidence="3 4">
    <name type="scientific">Coccomyxa subellipsoidea</name>
    <dbReference type="NCBI Taxonomy" id="248742"/>
    <lineage>
        <taxon>Eukaryota</taxon>
        <taxon>Viridiplantae</taxon>
        <taxon>Chlorophyta</taxon>
        <taxon>core chlorophytes</taxon>
        <taxon>Trebouxiophyceae</taxon>
        <taxon>Trebouxiophyceae incertae sedis</taxon>
        <taxon>Coccomyxaceae</taxon>
        <taxon>Coccomyxa</taxon>
    </lineage>
</organism>